<evidence type="ECO:0000256" key="1">
    <source>
        <dbReference type="PROSITE-ProRule" id="PRU00339"/>
    </source>
</evidence>
<dbReference type="SMART" id="SM00028">
    <property type="entry name" value="TPR"/>
    <property type="match status" value="2"/>
</dbReference>
<dbReference type="PROSITE" id="PS50005">
    <property type="entry name" value="TPR"/>
    <property type="match status" value="1"/>
</dbReference>
<gene>
    <name evidence="3" type="ORF">CLV40_109169</name>
</gene>
<organism evidence="3 4">
    <name type="scientific">Actinokineospora auranticolor</name>
    <dbReference type="NCBI Taxonomy" id="155976"/>
    <lineage>
        <taxon>Bacteria</taxon>
        <taxon>Bacillati</taxon>
        <taxon>Actinomycetota</taxon>
        <taxon>Actinomycetes</taxon>
        <taxon>Pseudonocardiales</taxon>
        <taxon>Pseudonocardiaceae</taxon>
        <taxon>Actinokineospora</taxon>
    </lineage>
</organism>
<accession>A0A2S6GNH6</accession>
<name>A0A2S6GNH6_9PSEU</name>
<dbReference type="Proteomes" id="UP000239203">
    <property type="component" value="Unassembled WGS sequence"/>
</dbReference>
<dbReference type="Gene3D" id="1.25.40.10">
    <property type="entry name" value="Tetratricopeptide repeat domain"/>
    <property type="match status" value="2"/>
</dbReference>
<feature type="region of interest" description="Disordered" evidence="2">
    <location>
        <begin position="1"/>
        <end position="32"/>
    </location>
</feature>
<proteinExistence type="predicted"/>
<sequence>MADEIHRHDHYGHGHDDHDRGAHGDHDPVGRDHRLADRDRLTALLHEADELPAGTAKCEALERAVRAADASGDPGMGVVGRLILINAYREVRRYDLMLTPFAWLRGAEQRHPEAFDDWAVHQFTWMHKWLPTGLIGDPRFTLAQIGALVDQLEQRYRLHGYSPHPVHDKRRALAHHIGDTAAADTHFAAWRAAEPDEMSDCPACVVDSQVGYFVSRGRFEEAIAAGQRVLDEPSDCAEQPHGVLTSLIEAYLATGRLDDAARAHLVAYRVVRGTPQSRSALHRHLSFCAVTGNEARGLEILADNLDVLTDPPSPRVLQEFAAAAALLLSRVPDRAGQAFTVDGRALDGEELRSYCEGRARTTAAAFDRRNGTDAVSRRVARTLGLADVGPVLVAVPVEPPRESVEAEPPADPVATAEAICAAFDGERLLTGAALLASLPAEVELPAGLAARVATWRAKLRPGATARETAAELLALVEPITALDDPEALARLHADIADMADSADDPDLAHAHLALAFAVARRAESVVYANLSAANAALPGDLDEAQRLVAAAAAAVEDGAPHLRGTVGNAAASVLAMRGEFDEALRIVEELLGESWPEGPTMMLMSNRARLLGAGGRIPDAIDRFDELIAYVRPYPGPWAARMLSQYTAVLDHADLLAQHLGVALDALAAARAWFHRAAVVRAYLNLSTGYLDAGRHLEAAETLEEALRLCPVDRADLLRRVRYQLGVACRGIGEHATAAEHFTAVLADCPEDERRMRAFVSHQLGECGLHEGDPGAADAFRRASAEWLAVDQPVEAAESLVRLAHTVGLDDPEAGLAALDRARDLVVDEELPGALELLADVVGFRAAVLAQHERYAEALAANAAAEELAVRVGNVDWHVFLAGRAALIRLDLGDAAGAESDARRAAALLSDESNEDIVGGVLGTLVRALTEQDKSVEADPLVRSLTRRVS</sequence>
<dbReference type="OrthoDB" id="56388at2"/>
<feature type="repeat" description="TPR" evidence="1">
    <location>
        <begin position="680"/>
        <end position="713"/>
    </location>
</feature>
<dbReference type="AlphaFoldDB" id="A0A2S6GNH6"/>
<keyword evidence="4" id="KW-1185">Reference proteome</keyword>
<evidence type="ECO:0000313" key="3">
    <source>
        <dbReference type="EMBL" id="PPK66784.1"/>
    </source>
</evidence>
<keyword evidence="1" id="KW-0802">TPR repeat</keyword>
<dbReference type="EMBL" id="PTIX01000009">
    <property type="protein sequence ID" value="PPK66784.1"/>
    <property type="molecule type" value="Genomic_DNA"/>
</dbReference>
<evidence type="ECO:0000313" key="4">
    <source>
        <dbReference type="Proteomes" id="UP000239203"/>
    </source>
</evidence>
<dbReference type="InterPro" id="IPR011990">
    <property type="entry name" value="TPR-like_helical_dom_sf"/>
</dbReference>
<comment type="caution">
    <text evidence="3">The sequence shown here is derived from an EMBL/GenBank/DDBJ whole genome shotgun (WGS) entry which is preliminary data.</text>
</comment>
<dbReference type="RefSeq" id="WP_104480153.1">
    <property type="nucleotide sequence ID" value="NZ_CP154825.1"/>
</dbReference>
<reference evidence="3 4" key="1">
    <citation type="submission" date="2018-02" db="EMBL/GenBank/DDBJ databases">
        <title>Genomic Encyclopedia of Archaeal and Bacterial Type Strains, Phase II (KMG-II): from individual species to whole genera.</title>
        <authorList>
            <person name="Goeker M."/>
        </authorList>
    </citation>
    <scope>NUCLEOTIDE SEQUENCE [LARGE SCALE GENOMIC DNA]</scope>
    <source>
        <strain evidence="3 4">YU 961-1</strain>
    </source>
</reference>
<protein>
    <submittedName>
        <fullName evidence="3">Tetratricopeptide (TPR) repeat protein</fullName>
    </submittedName>
</protein>
<dbReference type="InterPro" id="IPR019734">
    <property type="entry name" value="TPR_rpt"/>
</dbReference>
<dbReference type="SUPFAM" id="SSF48452">
    <property type="entry name" value="TPR-like"/>
    <property type="match status" value="2"/>
</dbReference>
<evidence type="ECO:0000256" key="2">
    <source>
        <dbReference type="SAM" id="MobiDB-lite"/>
    </source>
</evidence>